<name>A0A813EZ85_POLGL</name>
<feature type="compositionally biased region" description="Basic and acidic residues" evidence="1">
    <location>
        <begin position="9"/>
        <end position="19"/>
    </location>
</feature>
<accession>A0A813EZ85</accession>
<dbReference type="OMA" id="REWMAIM"/>
<dbReference type="AlphaFoldDB" id="A0A813EZ85"/>
<proteinExistence type="predicted"/>
<feature type="domain" description="J" evidence="2">
    <location>
        <begin position="25"/>
        <end position="86"/>
    </location>
</feature>
<evidence type="ECO:0000313" key="4">
    <source>
        <dbReference type="Proteomes" id="UP000654075"/>
    </source>
</evidence>
<feature type="region of interest" description="Disordered" evidence="1">
    <location>
        <begin position="178"/>
        <end position="229"/>
    </location>
</feature>
<dbReference type="Gene3D" id="1.10.287.110">
    <property type="entry name" value="DnaJ domain"/>
    <property type="match status" value="1"/>
</dbReference>
<dbReference type="Proteomes" id="UP000654075">
    <property type="component" value="Unassembled WGS sequence"/>
</dbReference>
<evidence type="ECO:0000256" key="1">
    <source>
        <dbReference type="SAM" id="MobiDB-lite"/>
    </source>
</evidence>
<reference evidence="3" key="1">
    <citation type="submission" date="2021-02" db="EMBL/GenBank/DDBJ databases">
        <authorList>
            <person name="Dougan E. K."/>
            <person name="Rhodes N."/>
            <person name="Thang M."/>
            <person name="Chan C."/>
        </authorList>
    </citation>
    <scope>NUCLEOTIDE SEQUENCE</scope>
</reference>
<dbReference type="InterPro" id="IPR051100">
    <property type="entry name" value="DnaJ_subfamily_B/C"/>
</dbReference>
<dbReference type="EMBL" id="CAJNNV010015072">
    <property type="protein sequence ID" value="CAE8603135.1"/>
    <property type="molecule type" value="Genomic_DNA"/>
</dbReference>
<dbReference type="SUPFAM" id="SSF46565">
    <property type="entry name" value="Chaperone J-domain"/>
    <property type="match status" value="1"/>
</dbReference>
<feature type="region of interest" description="Disordered" evidence="1">
    <location>
        <begin position="102"/>
        <end position="132"/>
    </location>
</feature>
<organism evidence="3 4">
    <name type="scientific">Polarella glacialis</name>
    <name type="common">Dinoflagellate</name>
    <dbReference type="NCBI Taxonomy" id="89957"/>
    <lineage>
        <taxon>Eukaryota</taxon>
        <taxon>Sar</taxon>
        <taxon>Alveolata</taxon>
        <taxon>Dinophyceae</taxon>
        <taxon>Suessiales</taxon>
        <taxon>Suessiaceae</taxon>
        <taxon>Polarella</taxon>
    </lineage>
</organism>
<comment type="caution">
    <text evidence="3">The sequence shown here is derived from an EMBL/GenBank/DDBJ whole genome shotgun (WGS) entry which is preliminary data.</text>
</comment>
<protein>
    <recommendedName>
        <fullName evidence="2">J domain-containing protein</fullName>
    </recommendedName>
</protein>
<evidence type="ECO:0000313" key="3">
    <source>
        <dbReference type="EMBL" id="CAE8603135.1"/>
    </source>
</evidence>
<evidence type="ECO:0000259" key="2">
    <source>
        <dbReference type="PROSITE" id="PS50076"/>
    </source>
</evidence>
<dbReference type="InterPro" id="IPR036869">
    <property type="entry name" value="J_dom_sf"/>
</dbReference>
<feature type="region of interest" description="Disordered" evidence="1">
    <location>
        <begin position="464"/>
        <end position="500"/>
    </location>
</feature>
<feature type="compositionally biased region" description="Low complexity" evidence="1">
    <location>
        <begin position="184"/>
        <end position="197"/>
    </location>
</feature>
<dbReference type="SMART" id="SM00271">
    <property type="entry name" value="DnaJ"/>
    <property type="match status" value="1"/>
</dbReference>
<keyword evidence="4" id="KW-1185">Reference proteome</keyword>
<dbReference type="PROSITE" id="PS50076">
    <property type="entry name" value="DNAJ_2"/>
    <property type="match status" value="1"/>
</dbReference>
<sequence length="526" mass="58129">MSKASDGYQDDREHDREVCSDELPPHYTALSIGVLALPEEVRSAYRRAALATHPDKGGDSAAFLLVVRAFEVLSDHSARQKYDLAWRAELYQELGGGKDVAEQAASSSEVSGQKRKTCSSSEDKPNGSSSTHGEILESLFVLMQKAPRDERSTLFKLFPRSLQSTFFKTYEKVCSAEEAQPGDSSLSAPVESASSSSEESEEDTEKNPALALEDSSCADSGPTTSQLLGGKGQLGLRGISKRCGSTSKINGKVLPSYEACVTLSWFTIRSKLYASLEDAIECHIALLSVKQAVLQESATSTFNFDDSIRQNIQAFRCQFKLVFNANLSVRRFVGRQLYTPVTMDLDVALAARHSLLDNVAGGWPSLRQAWIRIQLHGGVNLRAARSQADLETLIQRWEEDDSSRRAKVELRAARQAARQAVREQALAEKSQRLRDRRRLHVRNLVARYGSLDLLRDRKEAAQRRNLNKARLESLRTPAAGGGTPCRRQPLPPPSHPPRPRTKMLCHGRDSAGPAYVAIWAQCGPRH</sequence>
<dbReference type="OrthoDB" id="66964at2759"/>
<feature type="region of interest" description="Disordered" evidence="1">
    <location>
        <begin position="1"/>
        <end position="22"/>
    </location>
</feature>
<gene>
    <name evidence="3" type="ORF">PGLA1383_LOCUS21354</name>
</gene>
<dbReference type="PANTHER" id="PTHR43908">
    <property type="entry name" value="AT29763P-RELATED"/>
    <property type="match status" value="1"/>
</dbReference>
<dbReference type="CDD" id="cd06257">
    <property type="entry name" value="DnaJ"/>
    <property type="match status" value="1"/>
</dbReference>
<dbReference type="Pfam" id="PF00226">
    <property type="entry name" value="DnaJ"/>
    <property type="match status" value="1"/>
</dbReference>
<feature type="compositionally biased region" description="Low complexity" evidence="1">
    <location>
        <begin position="102"/>
        <end position="111"/>
    </location>
</feature>
<dbReference type="InterPro" id="IPR001623">
    <property type="entry name" value="DnaJ_domain"/>
</dbReference>